<evidence type="ECO:0000256" key="4">
    <source>
        <dbReference type="ARBA" id="ARBA00023163"/>
    </source>
</evidence>
<dbReference type="InterPro" id="IPR036915">
    <property type="entry name" value="Cyclin-like_sf"/>
</dbReference>
<dbReference type="GO" id="GO:0070897">
    <property type="term" value="P:transcription preinitiation complex assembly"/>
    <property type="evidence" value="ECO:0007669"/>
    <property type="project" value="InterPro"/>
</dbReference>
<name>A0A2K1KU10_PHYPA</name>
<evidence type="ECO:0000259" key="7">
    <source>
        <dbReference type="Pfam" id="PF21886"/>
    </source>
</evidence>
<dbReference type="PANTHER" id="PTHR48428">
    <property type="entry name" value="PLANT-SPECIFIC TFIIB-RELATED PROTEIN PTF2"/>
    <property type="match status" value="1"/>
</dbReference>
<dbReference type="Gramene" id="Pp3c3_11130V3.1">
    <property type="protein sequence ID" value="Pp3c3_11130V3.1"/>
    <property type="gene ID" value="Pp3c3_11130"/>
</dbReference>
<dbReference type="STRING" id="3218.A0A2K1KU10"/>
<reference evidence="8 10" key="2">
    <citation type="journal article" date="2018" name="Plant J.">
        <title>The Physcomitrella patens chromosome-scale assembly reveals moss genome structure and evolution.</title>
        <authorList>
            <person name="Lang D."/>
            <person name="Ullrich K.K."/>
            <person name="Murat F."/>
            <person name="Fuchs J."/>
            <person name="Jenkins J."/>
            <person name="Haas F.B."/>
            <person name="Piednoel M."/>
            <person name="Gundlach H."/>
            <person name="Van Bel M."/>
            <person name="Meyberg R."/>
            <person name="Vives C."/>
            <person name="Morata J."/>
            <person name="Symeonidi A."/>
            <person name="Hiss M."/>
            <person name="Muchero W."/>
            <person name="Kamisugi Y."/>
            <person name="Saleh O."/>
            <person name="Blanc G."/>
            <person name="Decker E.L."/>
            <person name="van Gessel N."/>
            <person name="Grimwood J."/>
            <person name="Hayes R.D."/>
            <person name="Graham S.W."/>
            <person name="Gunter L.E."/>
            <person name="McDaniel S.F."/>
            <person name="Hoernstein S.N.W."/>
            <person name="Larsson A."/>
            <person name="Li F.W."/>
            <person name="Perroud P.F."/>
            <person name="Phillips J."/>
            <person name="Ranjan P."/>
            <person name="Rokshar D.S."/>
            <person name="Rothfels C.J."/>
            <person name="Schneider L."/>
            <person name="Shu S."/>
            <person name="Stevenson D.W."/>
            <person name="Thummler F."/>
            <person name="Tillich M."/>
            <person name="Villarreal Aguilar J.C."/>
            <person name="Widiez T."/>
            <person name="Wong G.K."/>
            <person name="Wymore A."/>
            <person name="Zhang Y."/>
            <person name="Zimmer A.D."/>
            <person name="Quatrano R.S."/>
            <person name="Mayer K.F.X."/>
            <person name="Goodstein D."/>
            <person name="Casacuberta J.M."/>
            <person name="Vandepoele K."/>
            <person name="Reski R."/>
            <person name="Cuming A.C."/>
            <person name="Tuskan G.A."/>
            <person name="Maumus F."/>
            <person name="Salse J."/>
            <person name="Schmutz J."/>
            <person name="Rensing S.A."/>
        </authorList>
    </citation>
    <scope>NUCLEOTIDE SEQUENCE [LARGE SCALE GENOMIC DNA]</scope>
    <source>
        <strain evidence="9 10">cv. Gransden 2004</strain>
    </source>
</reference>
<evidence type="ECO:0008006" key="11">
    <source>
        <dbReference type="Google" id="ProtNLM"/>
    </source>
</evidence>
<feature type="compositionally biased region" description="Polar residues" evidence="5">
    <location>
        <begin position="440"/>
        <end position="454"/>
    </location>
</feature>
<dbReference type="Pfam" id="PF21886">
    <property type="entry name" value="BRF2-like_C_cyclin_rpt"/>
    <property type="match status" value="1"/>
</dbReference>
<keyword evidence="2" id="KW-0862">Zinc</keyword>
<dbReference type="InterPro" id="IPR013150">
    <property type="entry name" value="TFIIB_cyclin"/>
</dbReference>
<gene>
    <name evidence="9" type="primary">LOC112280296</name>
    <name evidence="8" type="ORF">PHYPA_004266</name>
</gene>
<reference evidence="9" key="3">
    <citation type="submission" date="2020-12" db="UniProtKB">
        <authorList>
            <consortium name="EnsemblPlants"/>
        </authorList>
    </citation>
    <scope>IDENTIFICATION</scope>
</reference>
<dbReference type="EnsemblPlants" id="Pp3c3_11130V3.1">
    <property type="protein sequence ID" value="Pp3c3_11130V3.1"/>
    <property type="gene ID" value="Pp3c3_11130"/>
</dbReference>
<sequence length="587" mass="65567">MAADTCEACGLGTVTMDSVYGILACDNCGRVFDDVETYLGSHHQAGHVLERGGTYVKPGEDGSLAACGLAGPLLHSSANRDEMNRREVMKKMKEITAVLRVPHERVEDVKFMLERLLDGEWGQGRWIEVLVGACIYVAIRQSRLPLTLVEVASSVDCGIVELGRMYRRVLDSLELELPETDPVVFLERAIASLAKTKGIERDFIRKMSKQGGLLLECSQQWFITTGRRPLPVVAAVITLVADANQIKLNLDDVVREVYSHPRTSRMRLTELKEALVGVGQKLPWGKDITLKTLDKHLPFLLQFLETDMKRAKKRKGSNPQMPPSKISSTSSVELGPSCTRQDVESHDLNSQKSVSAWDKSEEGTSTSGRRFLVDSRSVELKLVQALKRKEVDWQAWPKSFLASEGAHSRRCNKIRAAMERILKAKRGLLSRLGNAHSKPFQTLSPSALNATGVDSSRAKKRRVDPPQEKKSELDWEDLVIEYLLLRGVNHTQLEDGYYKAALGVHSMESTKQIDDDDLLPYLRSKAEVRLIGVISLLYEAVSWTSHCGFSHFSFLFNISDSSILKILVIVDGQCRQFCLDSDGLFNI</sequence>
<evidence type="ECO:0000313" key="10">
    <source>
        <dbReference type="Proteomes" id="UP000006727"/>
    </source>
</evidence>
<dbReference type="GO" id="GO:0097550">
    <property type="term" value="C:transcription preinitiation complex"/>
    <property type="evidence" value="ECO:0000318"/>
    <property type="project" value="GO_Central"/>
</dbReference>
<dbReference type="GO" id="GO:0017025">
    <property type="term" value="F:TBP-class protein binding"/>
    <property type="evidence" value="ECO:0007669"/>
    <property type="project" value="InterPro"/>
</dbReference>
<feature type="region of interest" description="Disordered" evidence="5">
    <location>
        <begin position="440"/>
        <end position="468"/>
    </location>
</feature>
<proteinExistence type="predicted"/>
<feature type="domain" description="Transcription factor TFIIB cyclin-like" evidence="6">
    <location>
        <begin position="90"/>
        <end position="169"/>
    </location>
</feature>
<dbReference type="PRINTS" id="PR00685">
    <property type="entry name" value="TIFACTORIIB"/>
</dbReference>
<dbReference type="Gene3D" id="1.10.472.10">
    <property type="entry name" value="Cyclin-like"/>
    <property type="match status" value="1"/>
</dbReference>
<keyword evidence="3" id="KW-0805">Transcription regulation</keyword>
<dbReference type="GO" id="GO:0000126">
    <property type="term" value="C:transcription factor TFIIIB complex"/>
    <property type="evidence" value="ECO:0000318"/>
    <property type="project" value="GO_Central"/>
</dbReference>
<feature type="domain" description="BRF2-like C-terminal" evidence="7">
    <location>
        <begin position="206"/>
        <end position="302"/>
    </location>
</feature>
<dbReference type="Pfam" id="PF00382">
    <property type="entry name" value="TFIIB"/>
    <property type="match status" value="1"/>
</dbReference>
<keyword evidence="1" id="KW-0479">Metal-binding</keyword>
<evidence type="ECO:0000313" key="8">
    <source>
        <dbReference type="EMBL" id="PNR57272.1"/>
    </source>
</evidence>
<dbReference type="InterPro" id="IPR054078">
    <property type="entry name" value="BRF2-like_C"/>
</dbReference>
<evidence type="ECO:0000256" key="3">
    <source>
        <dbReference type="ARBA" id="ARBA00023015"/>
    </source>
</evidence>
<dbReference type="Gene3D" id="1.10.472.170">
    <property type="match status" value="1"/>
</dbReference>
<dbReference type="GO" id="GO:0005634">
    <property type="term" value="C:nucleus"/>
    <property type="evidence" value="ECO:0000318"/>
    <property type="project" value="GO_Central"/>
</dbReference>
<dbReference type="GO" id="GO:0000995">
    <property type="term" value="F:RNA polymerase III general transcription initiation factor activity"/>
    <property type="evidence" value="ECO:0000318"/>
    <property type="project" value="GO_Central"/>
</dbReference>
<organism evidence="8">
    <name type="scientific">Physcomitrium patens</name>
    <name type="common">Spreading-leaved earth moss</name>
    <name type="synonym">Physcomitrella patens</name>
    <dbReference type="NCBI Taxonomy" id="3218"/>
    <lineage>
        <taxon>Eukaryota</taxon>
        <taxon>Viridiplantae</taxon>
        <taxon>Streptophyta</taxon>
        <taxon>Embryophyta</taxon>
        <taxon>Bryophyta</taxon>
        <taxon>Bryophytina</taxon>
        <taxon>Bryopsida</taxon>
        <taxon>Funariidae</taxon>
        <taxon>Funariales</taxon>
        <taxon>Funariaceae</taxon>
        <taxon>Physcomitrium</taxon>
    </lineage>
</organism>
<keyword evidence="1" id="KW-0863">Zinc-finger</keyword>
<keyword evidence="10" id="KW-1185">Reference proteome</keyword>
<dbReference type="PANTHER" id="PTHR48428:SF1">
    <property type="entry name" value="PLANT-SPECIFIC TFIIB-RELATED PROTEIN PTF2"/>
    <property type="match status" value="1"/>
</dbReference>
<dbReference type="AlphaFoldDB" id="A0A2K1KU10"/>
<dbReference type="EMBL" id="ABEU02000003">
    <property type="protein sequence ID" value="PNR57272.1"/>
    <property type="molecule type" value="Genomic_DNA"/>
</dbReference>
<evidence type="ECO:0000256" key="5">
    <source>
        <dbReference type="SAM" id="MobiDB-lite"/>
    </source>
</evidence>
<evidence type="ECO:0000256" key="1">
    <source>
        <dbReference type="ARBA" id="ARBA00022771"/>
    </source>
</evidence>
<accession>A0A2K1KU10</accession>
<dbReference type="GO" id="GO:0006383">
    <property type="term" value="P:transcription by RNA polymerase III"/>
    <property type="evidence" value="ECO:0000318"/>
    <property type="project" value="GO_Central"/>
</dbReference>
<dbReference type="GO" id="GO:0006352">
    <property type="term" value="P:DNA-templated transcription initiation"/>
    <property type="evidence" value="ECO:0000318"/>
    <property type="project" value="GO_Central"/>
</dbReference>
<dbReference type="CDD" id="cd00043">
    <property type="entry name" value="CYCLIN_SF"/>
    <property type="match status" value="1"/>
</dbReference>
<dbReference type="PaxDb" id="3218-PP1S74_175V6.1"/>
<reference evidence="8 10" key="1">
    <citation type="journal article" date="2008" name="Science">
        <title>The Physcomitrella genome reveals evolutionary insights into the conquest of land by plants.</title>
        <authorList>
            <person name="Rensing S."/>
            <person name="Lang D."/>
            <person name="Zimmer A."/>
            <person name="Terry A."/>
            <person name="Salamov A."/>
            <person name="Shapiro H."/>
            <person name="Nishiyama T."/>
            <person name="Perroud P.-F."/>
            <person name="Lindquist E."/>
            <person name="Kamisugi Y."/>
            <person name="Tanahashi T."/>
            <person name="Sakakibara K."/>
            <person name="Fujita T."/>
            <person name="Oishi K."/>
            <person name="Shin-I T."/>
            <person name="Kuroki Y."/>
            <person name="Toyoda A."/>
            <person name="Suzuki Y."/>
            <person name="Hashimoto A."/>
            <person name="Yamaguchi K."/>
            <person name="Sugano A."/>
            <person name="Kohara Y."/>
            <person name="Fujiyama A."/>
            <person name="Anterola A."/>
            <person name="Aoki S."/>
            <person name="Ashton N."/>
            <person name="Barbazuk W.B."/>
            <person name="Barker E."/>
            <person name="Bennetzen J."/>
            <person name="Bezanilla M."/>
            <person name="Blankenship R."/>
            <person name="Cho S.H."/>
            <person name="Dutcher S."/>
            <person name="Estelle M."/>
            <person name="Fawcett J.A."/>
            <person name="Gundlach H."/>
            <person name="Hanada K."/>
            <person name="Heyl A."/>
            <person name="Hicks K.A."/>
            <person name="Hugh J."/>
            <person name="Lohr M."/>
            <person name="Mayer K."/>
            <person name="Melkozernov A."/>
            <person name="Murata T."/>
            <person name="Nelson D."/>
            <person name="Pils B."/>
            <person name="Prigge M."/>
            <person name="Reiss B."/>
            <person name="Renner T."/>
            <person name="Rombauts S."/>
            <person name="Rushton P."/>
            <person name="Sanderfoot A."/>
            <person name="Schween G."/>
            <person name="Shiu S.-H."/>
            <person name="Stueber K."/>
            <person name="Theodoulou F.L."/>
            <person name="Tu H."/>
            <person name="Van de Peer Y."/>
            <person name="Verrier P.J."/>
            <person name="Waters E."/>
            <person name="Wood A."/>
            <person name="Yang L."/>
            <person name="Cove D."/>
            <person name="Cuming A."/>
            <person name="Hasebe M."/>
            <person name="Lucas S."/>
            <person name="Mishler D.B."/>
            <person name="Reski R."/>
            <person name="Grigoriev I."/>
            <person name="Quatrano R.S."/>
            <person name="Boore J.L."/>
        </authorList>
    </citation>
    <scope>NUCLEOTIDE SEQUENCE [LARGE SCALE GENOMIC DNA]</scope>
    <source>
        <strain evidence="9 10">cv. Gransden 2004</strain>
    </source>
</reference>
<evidence type="ECO:0000256" key="2">
    <source>
        <dbReference type="ARBA" id="ARBA00022833"/>
    </source>
</evidence>
<dbReference type="Proteomes" id="UP000006727">
    <property type="component" value="Chromosome 3"/>
</dbReference>
<dbReference type="InterPro" id="IPR000812">
    <property type="entry name" value="TFIIB"/>
</dbReference>
<dbReference type="GO" id="GO:0001006">
    <property type="term" value="F:RNA polymerase III type 3 promoter sequence-specific DNA binding"/>
    <property type="evidence" value="ECO:0000318"/>
    <property type="project" value="GO_Central"/>
</dbReference>
<evidence type="ECO:0000313" key="9">
    <source>
        <dbReference type="EnsemblPlants" id="Pp3c3_11130V3.1"/>
    </source>
</evidence>
<protein>
    <recommendedName>
        <fullName evidence="11">TFIIB-type domain-containing protein</fullName>
    </recommendedName>
</protein>
<keyword evidence="4" id="KW-0804">Transcription</keyword>
<dbReference type="SUPFAM" id="SSF47954">
    <property type="entry name" value="Cyclin-like"/>
    <property type="match status" value="1"/>
</dbReference>
<feature type="region of interest" description="Disordered" evidence="5">
    <location>
        <begin position="311"/>
        <end position="366"/>
    </location>
</feature>
<evidence type="ECO:0000259" key="6">
    <source>
        <dbReference type="Pfam" id="PF00382"/>
    </source>
</evidence>
<dbReference type="InterPro" id="IPR053340">
    <property type="entry name" value="PTF2"/>
</dbReference>
<dbReference type="GO" id="GO:0008270">
    <property type="term" value="F:zinc ion binding"/>
    <property type="evidence" value="ECO:0007669"/>
    <property type="project" value="UniProtKB-KW"/>
</dbReference>